<dbReference type="GO" id="GO:0005524">
    <property type="term" value="F:ATP binding"/>
    <property type="evidence" value="ECO:0007669"/>
    <property type="project" value="UniProtKB-KW"/>
</dbReference>
<dbReference type="SMART" id="SM00491">
    <property type="entry name" value="HELICc2"/>
    <property type="match status" value="1"/>
</dbReference>
<dbReference type="Proteomes" id="UP000284472">
    <property type="component" value="Unassembled WGS sequence"/>
</dbReference>
<accession>A0A3E4K5T5</accession>
<keyword evidence="3" id="KW-0067">ATP-binding</keyword>
<keyword evidence="2" id="KW-0378">Hydrolase</keyword>
<comment type="similarity">
    <text evidence="4">Belongs to the helicase family. DinG subfamily.</text>
</comment>
<organism evidence="8 9">
    <name type="scientific">Mediterraneibacter gnavus</name>
    <name type="common">Ruminococcus gnavus</name>
    <dbReference type="NCBI Taxonomy" id="33038"/>
    <lineage>
        <taxon>Bacteria</taxon>
        <taxon>Bacillati</taxon>
        <taxon>Bacillota</taxon>
        <taxon>Clostridia</taxon>
        <taxon>Lachnospirales</taxon>
        <taxon>Lachnospiraceae</taxon>
        <taxon>Mediterraneibacter</taxon>
    </lineage>
</organism>
<dbReference type="Gene3D" id="3.40.50.300">
    <property type="entry name" value="P-loop containing nucleotide triphosphate hydrolases"/>
    <property type="match status" value="2"/>
</dbReference>
<dbReference type="GO" id="GO:0016818">
    <property type="term" value="F:hydrolase activity, acting on acid anhydrides, in phosphorus-containing anhydrides"/>
    <property type="evidence" value="ECO:0007669"/>
    <property type="project" value="InterPro"/>
</dbReference>
<evidence type="ECO:0000259" key="5">
    <source>
        <dbReference type="PROSITE" id="PS51193"/>
    </source>
</evidence>
<protein>
    <submittedName>
        <fullName evidence="8">ATP-dependent DNA helicase</fullName>
    </submittedName>
</protein>
<evidence type="ECO:0000313" key="6">
    <source>
        <dbReference type="EMBL" id="MDE1203671.1"/>
    </source>
</evidence>
<evidence type="ECO:0000256" key="3">
    <source>
        <dbReference type="ARBA" id="ARBA00022840"/>
    </source>
</evidence>
<keyword evidence="1" id="KW-0547">Nucleotide-binding</keyword>
<dbReference type="SUPFAM" id="SSF52540">
    <property type="entry name" value="P-loop containing nucleoside triphosphate hydrolases"/>
    <property type="match status" value="1"/>
</dbReference>
<dbReference type="InterPro" id="IPR006555">
    <property type="entry name" value="ATP-dep_Helicase_C"/>
</dbReference>
<dbReference type="PROSITE" id="PS51193">
    <property type="entry name" value="HELICASE_ATP_BIND_2"/>
    <property type="match status" value="1"/>
</dbReference>
<dbReference type="EMBL" id="QSIR01000018">
    <property type="protein sequence ID" value="RHD04647.1"/>
    <property type="molecule type" value="Genomic_DNA"/>
</dbReference>
<dbReference type="AlphaFoldDB" id="A0A3E4K5T5"/>
<evidence type="ECO:0000313" key="7">
    <source>
        <dbReference type="EMBL" id="NSI20683.1"/>
    </source>
</evidence>
<dbReference type="InterPro" id="IPR027417">
    <property type="entry name" value="P-loop_NTPase"/>
</dbReference>
<dbReference type="InterPro" id="IPR014013">
    <property type="entry name" value="Helic_SF1/SF2_ATP-bd_DinG/Rad3"/>
</dbReference>
<dbReference type="GO" id="GO:0003676">
    <property type="term" value="F:nucleic acid binding"/>
    <property type="evidence" value="ECO:0007669"/>
    <property type="project" value="InterPro"/>
</dbReference>
<reference evidence="7" key="3">
    <citation type="submission" date="2020-02" db="EMBL/GenBank/DDBJ databases">
        <authorList>
            <person name="Littmann E."/>
            <person name="Sorbara M."/>
        </authorList>
    </citation>
    <scope>NUCLEOTIDE SEQUENCE</scope>
    <source>
        <strain evidence="7">MSK.22.53</strain>
    </source>
</reference>
<dbReference type="InterPro" id="IPR045028">
    <property type="entry name" value="DinG/Rad3-like"/>
</dbReference>
<dbReference type="PANTHER" id="PTHR11472:SF34">
    <property type="entry name" value="REGULATOR OF TELOMERE ELONGATION HELICASE 1"/>
    <property type="match status" value="1"/>
</dbReference>
<comment type="caution">
    <text evidence="8">The sequence shown here is derived from an EMBL/GenBank/DDBJ whole genome shotgun (WGS) entry which is preliminary data.</text>
</comment>
<evidence type="ECO:0000256" key="4">
    <source>
        <dbReference type="ARBA" id="ARBA00038058"/>
    </source>
</evidence>
<reference evidence="6" key="4">
    <citation type="submission" date="2022-12" db="EMBL/GenBank/DDBJ databases">
        <title>Genome of R. gnavus strain RSHDN_120.</title>
        <authorList>
            <person name="Abdugheni R."/>
        </authorList>
    </citation>
    <scope>NUCLEOTIDE SEQUENCE</scope>
    <source>
        <strain evidence="6">RSHDN_120</strain>
    </source>
</reference>
<dbReference type="EMBL" id="JAAIRM010000039">
    <property type="protein sequence ID" value="NSI20683.1"/>
    <property type="molecule type" value="Genomic_DNA"/>
</dbReference>
<evidence type="ECO:0000313" key="9">
    <source>
        <dbReference type="Proteomes" id="UP000284472"/>
    </source>
</evidence>
<dbReference type="Pfam" id="PF13307">
    <property type="entry name" value="Helicase_C_2"/>
    <property type="match status" value="1"/>
</dbReference>
<feature type="domain" description="Helicase ATP-binding" evidence="5">
    <location>
        <begin position="19"/>
        <end position="319"/>
    </location>
</feature>
<name>A0A3E4K5T5_MEDGN</name>
<proteinExistence type="inferred from homology"/>
<dbReference type="Proteomes" id="UP001149331">
    <property type="component" value="Unassembled WGS sequence"/>
</dbReference>
<gene>
    <name evidence="8" type="ORF">DW812_11890</name>
    <name evidence="7" type="ORF">G4958_15340</name>
    <name evidence="6" type="ORF">O4N78_08835</name>
</gene>
<dbReference type="GO" id="GO:0003678">
    <property type="term" value="F:DNA helicase activity"/>
    <property type="evidence" value="ECO:0007669"/>
    <property type="project" value="TreeGrafter"/>
</dbReference>
<reference evidence="7" key="2">
    <citation type="journal article" date="2020" name="Cell Host Microbe">
        <title>Functional and Genomic Variation between Human-Derived Isolates of Lachnospiraceae Reveals Inter- and Intra-Species Diversity.</title>
        <authorList>
            <person name="Sorbara M.T."/>
            <person name="Littmann E.R."/>
            <person name="Fontana E."/>
            <person name="Moody T.U."/>
            <person name="Kohout C.E."/>
            <person name="Gjonbalaj M."/>
            <person name="Eaton V."/>
            <person name="Seok R."/>
            <person name="Leiner I.M."/>
            <person name="Pamer E.G."/>
        </authorList>
    </citation>
    <scope>NUCLEOTIDE SEQUENCE</scope>
    <source>
        <strain evidence="7">MSK.22.53</strain>
    </source>
</reference>
<dbReference type="RefSeq" id="WP_009244229.1">
    <property type="nucleotide sequence ID" value="NZ_BAABXJ010000001.1"/>
</dbReference>
<reference evidence="8 9" key="1">
    <citation type="submission" date="2018-08" db="EMBL/GenBank/DDBJ databases">
        <title>A genome reference for cultivated species of the human gut microbiota.</title>
        <authorList>
            <person name="Zou Y."/>
            <person name="Xue W."/>
            <person name="Luo G."/>
        </authorList>
    </citation>
    <scope>NUCLEOTIDE SEQUENCE [LARGE SCALE GENOMIC DNA]</scope>
    <source>
        <strain evidence="8 9">AM32-6</strain>
    </source>
</reference>
<sequence>MHRNEYRRMAHEEVEEIFREILPQAGMKVREEQITLCHQMLSSLCGNKIALCDAAVGVGKTYAYLVACILFRKYSQLLSGYFSMCGQSQPIVISTSSIALQEAIQREYIPFLSQVLLKKGIISAPIQAVIRKGKEHFVCDNRLELRLDAVRRKAKNPLQREALYALREQYDMDSVQHLSGFDRRMVCVPKYCPETCEMRTYCRYQKYLKEATDEKVFIQICNHNYLLADTLHRANDFRPLLRNYQALIIDEAHKFPEAARQMYGKSFGPEDFMEICSLLEGEHYTHIAAKLREAFSQLFESLPRPQGVLEEQARFRFVLNRESRQALRNSIRWLQRAEDLLIGNLSRWTKNRLEESREVLLQFLNVDRNNILFLEYTSKGLPVFCTVHRKTESLIKADIWERGFPAILTSGTLKAGESFQRSEQLNGLEDVGRVREYQADSPFDYDENCLLYMPRRKRKVYDSYHGEIRFLSEQIRKLVCSTFGHTLVLFTSYSMMGNVYRELRGNLPFPLLKVWKDSQSVIREFKAQKNCVLFAAGSCWEGVDFPGDVVSSLIIVRLPFAVPDPVREAERERYQTLKEYIQKIIVPDMQIKLRQGFGRAIRTETDTCVVSILDSRAGRGGKYHKEVIDALPVCQITDRMADVENFIRNRKRIEYYM</sequence>
<evidence type="ECO:0000256" key="1">
    <source>
        <dbReference type="ARBA" id="ARBA00022741"/>
    </source>
</evidence>
<dbReference type="GO" id="GO:0006139">
    <property type="term" value="P:nucleobase-containing compound metabolic process"/>
    <property type="evidence" value="ECO:0007669"/>
    <property type="project" value="InterPro"/>
</dbReference>
<evidence type="ECO:0000313" key="8">
    <source>
        <dbReference type="EMBL" id="RHD04647.1"/>
    </source>
</evidence>
<dbReference type="PANTHER" id="PTHR11472">
    <property type="entry name" value="DNA REPAIR DEAD HELICASE RAD3/XP-D SUBFAMILY MEMBER"/>
    <property type="match status" value="1"/>
</dbReference>
<dbReference type="Proteomes" id="UP001296643">
    <property type="component" value="Unassembled WGS sequence"/>
</dbReference>
<evidence type="ECO:0000256" key="2">
    <source>
        <dbReference type="ARBA" id="ARBA00022801"/>
    </source>
</evidence>
<keyword evidence="8" id="KW-0347">Helicase</keyword>
<dbReference type="EMBL" id="JAPZEG010000009">
    <property type="protein sequence ID" value="MDE1203671.1"/>
    <property type="molecule type" value="Genomic_DNA"/>
</dbReference>